<evidence type="ECO:0000256" key="11">
    <source>
        <dbReference type="ARBA" id="ARBA00029594"/>
    </source>
</evidence>
<gene>
    <name evidence="13" type="ORF">E5A73_19685</name>
</gene>
<comment type="subcellular location">
    <subcellularLocation>
        <location evidence="3">Secreted</location>
    </subcellularLocation>
</comment>
<comment type="function">
    <text evidence="2">Could be a virulence factor.</text>
</comment>
<dbReference type="PROSITE" id="PS50035">
    <property type="entry name" value="PLD"/>
    <property type="match status" value="1"/>
</dbReference>
<sequence>MRYDHSSATGDEGETAVELIVKRSLKWIFRRVSGPDVGIDGIVEQVRANEATGRWISLQIKSGDRFFRESGPEGVVFRDERRHLDYYRSHQLPVVVILHYPGTDDAIWQWVSPETVIETPKGYKVLVPHGQKLDATAAAEWAHRLGRRSEKTIPPELQPETRFSDGSLSTIHDVLGRAEHELLVAAPFLSMDFLALLDFMAAKLSVRILTSASTLEQPLLKAIGIEGRLEIRLLEHLHLKSILVDREVACLTTANFTRRRTAAAREVVTILTSRDAIDEMAFQFEELWSRAVSL</sequence>
<keyword evidence="10" id="KW-0443">Lipid metabolism</keyword>
<dbReference type="InterPro" id="IPR025375">
    <property type="entry name" value="DUF4365"/>
</dbReference>
<dbReference type="GO" id="GO:0006793">
    <property type="term" value="P:phosphorus metabolic process"/>
    <property type="evidence" value="ECO:0007669"/>
    <property type="project" value="UniProtKB-ARBA"/>
</dbReference>
<evidence type="ECO:0000313" key="14">
    <source>
        <dbReference type="Proteomes" id="UP000306147"/>
    </source>
</evidence>
<dbReference type="EMBL" id="SRXT01000009">
    <property type="protein sequence ID" value="TGX49071.1"/>
    <property type="molecule type" value="Genomic_DNA"/>
</dbReference>
<dbReference type="Pfam" id="PF13091">
    <property type="entry name" value="PLDc_2"/>
    <property type="match status" value="1"/>
</dbReference>
<keyword evidence="9" id="KW-0442">Lipid degradation</keyword>
<dbReference type="GO" id="GO:0004630">
    <property type="term" value="F:phospholipase D activity"/>
    <property type="evidence" value="ECO:0007669"/>
    <property type="project" value="UniProtKB-EC"/>
</dbReference>
<evidence type="ECO:0000256" key="9">
    <source>
        <dbReference type="ARBA" id="ARBA00022963"/>
    </source>
</evidence>
<evidence type="ECO:0000259" key="12">
    <source>
        <dbReference type="PROSITE" id="PS50035"/>
    </source>
</evidence>
<dbReference type="PANTHER" id="PTHR43856:SF1">
    <property type="entry name" value="MITOCHONDRIAL CARDIOLIPIN HYDROLASE"/>
    <property type="match status" value="1"/>
</dbReference>
<dbReference type="SUPFAM" id="SSF56024">
    <property type="entry name" value="Phospholipase D/nuclease"/>
    <property type="match status" value="1"/>
</dbReference>
<evidence type="ECO:0000256" key="3">
    <source>
        <dbReference type="ARBA" id="ARBA00004613"/>
    </source>
</evidence>
<comment type="catalytic activity">
    <reaction evidence="1">
        <text>a 1,2-diacyl-sn-glycero-3-phosphocholine + H2O = a 1,2-diacyl-sn-glycero-3-phosphate + choline + H(+)</text>
        <dbReference type="Rhea" id="RHEA:14445"/>
        <dbReference type="ChEBI" id="CHEBI:15354"/>
        <dbReference type="ChEBI" id="CHEBI:15377"/>
        <dbReference type="ChEBI" id="CHEBI:15378"/>
        <dbReference type="ChEBI" id="CHEBI:57643"/>
        <dbReference type="ChEBI" id="CHEBI:58608"/>
        <dbReference type="EC" id="3.1.4.4"/>
    </reaction>
</comment>
<dbReference type="EC" id="3.1.4.4" evidence="5"/>
<dbReference type="Pfam" id="PF14280">
    <property type="entry name" value="DUF4365"/>
    <property type="match status" value="1"/>
</dbReference>
<evidence type="ECO:0000256" key="5">
    <source>
        <dbReference type="ARBA" id="ARBA00012027"/>
    </source>
</evidence>
<evidence type="ECO:0000256" key="6">
    <source>
        <dbReference type="ARBA" id="ARBA00018392"/>
    </source>
</evidence>
<accession>A0A4S1WZP8</accession>
<organism evidence="13 14">
    <name type="scientific">Sphingomonas gei</name>
    <dbReference type="NCBI Taxonomy" id="1395960"/>
    <lineage>
        <taxon>Bacteria</taxon>
        <taxon>Pseudomonadati</taxon>
        <taxon>Pseudomonadota</taxon>
        <taxon>Alphaproteobacteria</taxon>
        <taxon>Sphingomonadales</taxon>
        <taxon>Sphingomonadaceae</taxon>
        <taxon>Sphingomonas</taxon>
    </lineage>
</organism>
<dbReference type="GO" id="GO:0016042">
    <property type="term" value="P:lipid catabolic process"/>
    <property type="evidence" value="ECO:0007669"/>
    <property type="project" value="UniProtKB-KW"/>
</dbReference>
<feature type="domain" description="PLD phosphodiesterase" evidence="12">
    <location>
        <begin position="233"/>
        <end position="260"/>
    </location>
</feature>
<name>A0A4S1WZP8_9SPHN</name>
<comment type="similarity">
    <text evidence="4">Belongs to the phospholipase D family.</text>
</comment>
<dbReference type="AlphaFoldDB" id="A0A4S1WZP8"/>
<reference evidence="13 14" key="1">
    <citation type="submission" date="2019-04" db="EMBL/GenBank/DDBJ databases">
        <title>Sphingomonas psychrotolerans sp. nov., isolated from soil in the Tianshan Mountains, Xinjiang, China.</title>
        <authorList>
            <person name="Luo Y."/>
            <person name="Sheng H."/>
        </authorList>
    </citation>
    <scope>NUCLEOTIDE SEQUENCE [LARGE SCALE GENOMIC DNA]</scope>
    <source>
        <strain evidence="13 14">ZFGT-11</strain>
    </source>
</reference>
<evidence type="ECO:0000256" key="10">
    <source>
        <dbReference type="ARBA" id="ARBA00023098"/>
    </source>
</evidence>
<evidence type="ECO:0000256" key="7">
    <source>
        <dbReference type="ARBA" id="ARBA00022525"/>
    </source>
</evidence>
<dbReference type="InterPro" id="IPR025202">
    <property type="entry name" value="PLD-like_dom"/>
</dbReference>
<evidence type="ECO:0000256" key="4">
    <source>
        <dbReference type="ARBA" id="ARBA00008664"/>
    </source>
</evidence>
<evidence type="ECO:0000256" key="8">
    <source>
        <dbReference type="ARBA" id="ARBA00022801"/>
    </source>
</evidence>
<dbReference type="RefSeq" id="WP_135965564.1">
    <property type="nucleotide sequence ID" value="NZ_SRXT01000009.1"/>
</dbReference>
<dbReference type="Proteomes" id="UP000306147">
    <property type="component" value="Unassembled WGS sequence"/>
</dbReference>
<dbReference type="GO" id="GO:0016891">
    <property type="term" value="F:RNA endonuclease activity producing 5'-phosphomonoesters, hydrolytic mechanism"/>
    <property type="evidence" value="ECO:0007669"/>
    <property type="project" value="TreeGrafter"/>
</dbReference>
<dbReference type="InterPro" id="IPR051406">
    <property type="entry name" value="PLD_domain"/>
</dbReference>
<keyword evidence="14" id="KW-1185">Reference proteome</keyword>
<evidence type="ECO:0000313" key="13">
    <source>
        <dbReference type="EMBL" id="TGX49071.1"/>
    </source>
</evidence>
<evidence type="ECO:0000256" key="2">
    <source>
        <dbReference type="ARBA" id="ARBA00003145"/>
    </source>
</evidence>
<proteinExistence type="inferred from homology"/>
<keyword evidence="8" id="KW-0378">Hydrolase</keyword>
<protein>
    <recommendedName>
        <fullName evidence="6">Phospholipase D</fullName>
        <ecNumber evidence="5">3.1.4.4</ecNumber>
    </recommendedName>
    <alternativeName>
        <fullName evidence="11">Choline phosphatase</fullName>
    </alternativeName>
</protein>
<evidence type="ECO:0000256" key="1">
    <source>
        <dbReference type="ARBA" id="ARBA00000798"/>
    </source>
</evidence>
<dbReference type="Gene3D" id="3.30.870.10">
    <property type="entry name" value="Endonuclease Chain A"/>
    <property type="match status" value="1"/>
</dbReference>
<keyword evidence="7" id="KW-0964">Secreted</keyword>
<dbReference type="OrthoDB" id="7558598at2"/>
<dbReference type="PANTHER" id="PTHR43856">
    <property type="entry name" value="CARDIOLIPIN HYDROLASE"/>
    <property type="match status" value="1"/>
</dbReference>
<comment type="caution">
    <text evidence="13">The sequence shown here is derived from an EMBL/GenBank/DDBJ whole genome shotgun (WGS) entry which is preliminary data.</text>
</comment>
<dbReference type="InterPro" id="IPR001736">
    <property type="entry name" value="PLipase_D/transphosphatidylase"/>
</dbReference>
<dbReference type="GO" id="GO:0005576">
    <property type="term" value="C:extracellular region"/>
    <property type="evidence" value="ECO:0007669"/>
    <property type="project" value="UniProtKB-SubCell"/>
</dbReference>